<dbReference type="OrthoDB" id="5979581at2759"/>
<dbReference type="InterPro" id="IPR050235">
    <property type="entry name" value="CK1_Ser-Thr_kinase"/>
</dbReference>
<reference evidence="6" key="1">
    <citation type="journal article" date="2016" name="Nature">
        <title>The genome of the seagrass Zostera marina reveals angiosperm adaptation to the sea.</title>
        <authorList>
            <person name="Olsen J.L."/>
            <person name="Rouze P."/>
            <person name="Verhelst B."/>
            <person name="Lin Y.-C."/>
            <person name="Bayer T."/>
            <person name="Collen J."/>
            <person name="Dattolo E."/>
            <person name="De Paoli E."/>
            <person name="Dittami S."/>
            <person name="Maumus F."/>
            <person name="Michel G."/>
            <person name="Kersting A."/>
            <person name="Lauritano C."/>
            <person name="Lohaus R."/>
            <person name="Toepel M."/>
            <person name="Tonon T."/>
            <person name="Vanneste K."/>
            <person name="Amirebrahimi M."/>
            <person name="Brakel J."/>
            <person name="Bostroem C."/>
            <person name="Chovatia M."/>
            <person name="Grimwood J."/>
            <person name="Jenkins J.W."/>
            <person name="Jueterbock A."/>
            <person name="Mraz A."/>
            <person name="Stam W.T."/>
            <person name="Tice H."/>
            <person name="Bornberg-Bauer E."/>
            <person name="Green P.J."/>
            <person name="Pearson G.A."/>
            <person name="Procaccini G."/>
            <person name="Duarte C.M."/>
            <person name="Schmutz J."/>
            <person name="Reusch T.B.H."/>
            <person name="Van de Peer Y."/>
        </authorList>
    </citation>
    <scope>NUCLEOTIDE SEQUENCE [LARGE SCALE GENOMIC DNA]</scope>
    <source>
        <strain evidence="6">cv. Finnish</strain>
    </source>
</reference>
<dbReference type="InterPro" id="IPR011009">
    <property type="entry name" value="Kinase-like_dom_sf"/>
</dbReference>
<dbReference type="Proteomes" id="UP000036987">
    <property type="component" value="Unassembled WGS sequence"/>
</dbReference>
<evidence type="ECO:0000259" key="4">
    <source>
        <dbReference type="PROSITE" id="PS50011"/>
    </source>
</evidence>
<sequence length="608" mass="69935">MVSDDPPTLTEIKDEKGILKYSIQQRLGEGGYGRVYAGTDTNNNKVAVKFEPKNKCTYGTPYEWEVYSALEKDGKTKLNEILYKCSSKEDYIMVMDMLESINVDKKPSLEEVYRFAREAIKIFQNLHQAGYIHGDVKLGNFLSKPHSENSTTFFDDLFLVDFGLASRWKDNSTGRHVEYSQHPTKFRGTLTYASVHALLGRTASRRDDMISLLYTLIELLEENKDKYFRRNKDKLGSCNDKMKMNLGFLPTKLKEFAKNVTELKFDEEPNYDKWIREFQSNHNDSPYVTSNPCKKVGKTRWITVVNTRYPMKQRYHFEIQNEKMLHCIFNKGIQEKLYISSAVFYNDTWALIMDENKSFTEQELGYEAINSEDSKSSIKNGNFYITALIKKANSTADGQIDGNVNDITEVKADDNADGKADDKAGDKATNKDDGKSDDKIDDTKWQIVKSKGTTYTHQVCQIVDSYTDLYQKIYQLWKLGHFVTSLTATGKKWAFVMSRDAEFSAQVIEYDVCFPAEGILRRWKQGYMVTAMAASTTDNLTEMAVVMSVLKTNKAVNELQEIFISDGEEFPSKKLKECWFKRKYVTSFCYATVSFGEEEYPKHLSSKE</sequence>
<dbReference type="Pfam" id="PF24289">
    <property type="entry name" value="DUF7477"/>
    <property type="match status" value="2"/>
</dbReference>
<comment type="similarity">
    <text evidence="1">Belongs to the protein kinase superfamily. CK1 Ser/Thr protein kinase family. Casein kinase I subfamily.</text>
</comment>
<evidence type="ECO:0000256" key="2">
    <source>
        <dbReference type="PROSITE-ProRule" id="PRU10141"/>
    </source>
</evidence>
<dbReference type="Pfam" id="PF00069">
    <property type="entry name" value="Pkinase"/>
    <property type="match status" value="1"/>
</dbReference>
<feature type="domain" description="Protein kinase" evidence="4">
    <location>
        <begin position="21"/>
        <end position="288"/>
    </location>
</feature>
<dbReference type="PANTHER" id="PTHR11909">
    <property type="entry name" value="CASEIN KINASE-RELATED"/>
    <property type="match status" value="1"/>
</dbReference>
<dbReference type="SMART" id="SM00220">
    <property type="entry name" value="S_TKc"/>
    <property type="match status" value="1"/>
</dbReference>
<keyword evidence="2" id="KW-0067">ATP-binding</keyword>
<dbReference type="EMBL" id="LFYR01001027">
    <property type="protein sequence ID" value="KMZ65605.1"/>
    <property type="molecule type" value="Genomic_DNA"/>
</dbReference>
<dbReference type="Gene3D" id="1.10.510.10">
    <property type="entry name" value="Transferase(Phosphotransferase) domain 1"/>
    <property type="match status" value="1"/>
</dbReference>
<dbReference type="PROSITE" id="PS50011">
    <property type="entry name" value="PROTEIN_KINASE_DOM"/>
    <property type="match status" value="1"/>
</dbReference>
<dbReference type="GO" id="GO:0007165">
    <property type="term" value="P:signal transduction"/>
    <property type="evidence" value="ECO:0000318"/>
    <property type="project" value="GO_Central"/>
</dbReference>
<keyword evidence="6" id="KW-1185">Reference proteome</keyword>
<dbReference type="STRING" id="29655.A0A0K9PBQ4"/>
<dbReference type="InterPro" id="IPR017441">
    <property type="entry name" value="Protein_kinase_ATP_BS"/>
</dbReference>
<evidence type="ECO:0000313" key="5">
    <source>
        <dbReference type="EMBL" id="KMZ65605.1"/>
    </source>
</evidence>
<evidence type="ECO:0000256" key="1">
    <source>
        <dbReference type="ARBA" id="ARBA00005926"/>
    </source>
</evidence>
<dbReference type="GO" id="GO:0005524">
    <property type="term" value="F:ATP binding"/>
    <property type="evidence" value="ECO:0007669"/>
    <property type="project" value="UniProtKB-UniRule"/>
</dbReference>
<dbReference type="SUPFAM" id="SSF56112">
    <property type="entry name" value="Protein kinase-like (PK-like)"/>
    <property type="match status" value="1"/>
</dbReference>
<dbReference type="AlphaFoldDB" id="A0A0K9PBQ4"/>
<comment type="caution">
    <text evidence="5">The sequence shown here is derived from an EMBL/GenBank/DDBJ whole genome shotgun (WGS) entry which is preliminary data.</text>
</comment>
<evidence type="ECO:0000313" key="6">
    <source>
        <dbReference type="Proteomes" id="UP000036987"/>
    </source>
</evidence>
<dbReference type="GO" id="GO:0006897">
    <property type="term" value="P:endocytosis"/>
    <property type="evidence" value="ECO:0000318"/>
    <property type="project" value="GO_Central"/>
</dbReference>
<protein>
    <recommendedName>
        <fullName evidence="4">Protein kinase domain-containing protein</fullName>
    </recommendedName>
</protein>
<organism evidence="5 6">
    <name type="scientific">Zostera marina</name>
    <name type="common">Eelgrass</name>
    <dbReference type="NCBI Taxonomy" id="29655"/>
    <lineage>
        <taxon>Eukaryota</taxon>
        <taxon>Viridiplantae</taxon>
        <taxon>Streptophyta</taxon>
        <taxon>Embryophyta</taxon>
        <taxon>Tracheophyta</taxon>
        <taxon>Spermatophyta</taxon>
        <taxon>Magnoliopsida</taxon>
        <taxon>Liliopsida</taxon>
        <taxon>Zosteraceae</taxon>
        <taxon>Zostera</taxon>
    </lineage>
</organism>
<feature type="binding site" evidence="2">
    <location>
        <position position="49"/>
    </location>
    <ligand>
        <name>ATP</name>
        <dbReference type="ChEBI" id="CHEBI:30616"/>
    </ligand>
</feature>
<feature type="region of interest" description="Disordered" evidence="3">
    <location>
        <begin position="414"/>
        <end position="438"/>
    </location>
</feature>
<evidence type="ECO:0000256" key="3">
    <source>
        <dbReference type="SAM" id="MobiDB-lite"/>
    </source>
</evidence>
<keyword evidence="2" id="KW-0547">Nucleotide-binding</keyword>
<dbReference type="GO" id="GO:0004674">
    <property type="term" value="F:protein serine/threonine kinase activity"/>
    <property type="evidence" value="ECO:0000318"/>
    <property type="project" value="GO_Central"/>
</dbReference>
<dbReference type="InterPro" id="IPR000719">
    <property type="entry name" value="Prot_kinase_dom"/>
</dbReference>
<name>A0A0K9PBQ4_ZOSMR</name>
<dbReference type="InterPro" id="IPR055900">
    <property type="entry name" value="DUF7477"/>
</dbReference>
<dbReference type="PROSITE" id="PS00107">
    <property type="entry name" value="PROTEIN_KINASE_ATP"/>
    <property type="match status" value="1"/>
</dbReference>
<proteinExistence type="inferred from homology"/>
<gene>
    <name evidence="5" type="ORF">ZOSMA_317G00210</name>
</gene>
<dbReference type="GO" id="GO:0005634">
    <property type="term" value="C:nucleus"/>
    <property type="evidence" value="ECO:0000318"/>
    <property type="project" value="GO_Central"/>
</dbReference>
<accession>A0A0K9PBQ4</accession>
<dbReference type="GO" id="GO:0005737">
    <property type="term" value="C:cytoplasm"/>
    <property type="evidence" value="ECO:0000318"/>
    <property type="project" value="GO_Central"/>
</dbReference>